<gene>
    <name evidence="3" type="ORF">HELGO_WM17455</name>
</gene>
<protein>
    <recommendedName>
        <fullName evidence="2">MurNAc-LAA domain-containing protein</fullName>
    </recommendedName>
</protein>
<organism evidence="3">
    <name type="scientific">uncultured Sulfurovum sp</name>
    <dbReference type="NCBI Taxonomy" id="269237"/>
    <lineage>
        <taxon>Bacteria</taxon>
        <taxon>Pseudomonadati</taxon>
        <taxon>Campylobacterota</taxon>
        <taxon>Epsilonproteobacteria</taxon>
        <taxon>Campylobacterales</taxon>
        <taxon>Sulfurovaceae</taxon>
        <taxon>Sulfurovum</taxon>
        <taxon>environmental samples</taxon>
    </lineage>
</organism>
<dbReference type="Gene3D" id="3.40.630.40">
    <property type="entry name" value="Zn-dependent exopeptidases"/>
    <property type="match status" value="1"/>
</dbReference>
<feature type="transmembrane region" description="Helical" evidence="1">
    <location>
        <begin position="6"/>
        <end position="25"/>
    </location>
</feature>
<dbReference type="InterPro" id="IPR002508">
    <property type="entry name" value="MurNAc-LAA_cat"/>
</dbReference>
<dbReference type="GO" id="GO:0009253">
    <property type="term" value="P:peptidoglycan catabolic process"/>
    <property type="evidence" value="ECO:0007669"/>
    <property type="project" value="InterPro"/>
</dbReference>
<keyword evidence="1" id="KW-1133">Transmembrane helix</keyword>
<evidence type="ECO:0000259" key="2">
    <source>
        <dbReference type="Pfam" id="PF01520"/>
    </source>
</evidence>
<dbReference type="EMBL" id="CACVAU010000053">
    <property type="protein sequence ID" value="CAA6818262.1"/>
    <property type="molecule type" value="Genomic_DNA"/>
</dbReference>
<dbReference type="AlphaFoldDB" id="A0A6S6TBR4"/>
<name>A0A6S6TBR4_9BACT</name>
<keyword evidence="1" id="KW-0472">Membrane</keyword>
<dbReference type="SUPFAM" id="SSF53187">
    <property type="entry name" value="Zn-dependent exopeptidases"/>
    <property type="match status" value="1"/>
</dbReference>
<dbReference type="Pfam" id="PF01520">
    <property type="entry name" value="Amidase_3"/>
    <property type="match status" value="1"/>
</dbReference>
<dbReference type="GO" id="GO:0008745">
    <property type="term" value="F:N-acetylmuramoyl-L-alanine amidase activity"/>
    <property type="evidence" value="ECO:0007669"/>
    <property type="project" value="InterPro"/>
</dbReference>
<evidence type="ECO:0000313" key="3">
    <source>
        <dbReference type="EMBL" id="CAA6818262.1"/>
    </source>
</evidence>
<feature type="domain" description="MurNAc-LAA" evidence="2">
    <location>
        <begin position="32"/>
        <end position="191"/>
    </location>
</feature>
<keyword evidence="1" id="KW-0812">Transmembrane</keyword>
<reference evidence="3" key="1">
    <citation type="submission" date="2020-01" db="EMBL/GenBank/DDBJ databases">
        <authorList>
            <person name="Meier V. D."/>
            <person name="Meier V D."/>
        </authorList>
    </citation>
    <scope>NUCLEOTIDE SEQUENCE</scope>
    <source>
        <strain evidence="3">HLG_WM_MAG_05</strain>
    </source>
</reference>
<evidence type="ECO:0000256" key="1">
    <source>
        <dbReference type="SAM" id="Phobius"/>
    </source>
</evidence>
<accession>A0A6S6TBR4</accession>
<sequence>MNERKVLMLLAWGMFLLLIIAIWNGRILKTTVLIQAGHVGRITGNIGSIHNGLVESEWNERVAIRVEEILKKNDILVTRVGAKIPKANAVIAIAIHFDGSETACLTGASIGHDASVGSKLLAKNWRLEYEKFFPFKWHSDNFTKNLSEYYGFSKVNTSKGFLVLELGEITCKKQTDWLEPRLGEVAAKIAYFIIKELDNDKKNTTNT</sequence>
<proteinExistence type="predicted"/>